<gene>
    <name evidence="3" type="ORF">O987_07675</name>
</gene>
<evidence type="ECO:0000313" key="3">
    <source>
        <dbReference type="EMBL" id="AIJ45683.1"/>
    </source>
</evidence>
<dbReference type="PANTHER" id="PTHR24096:SF393">
    <property type="entry name" value="LIGASE, PUTATIVE-RELATED"/>
    <property type="match status" value="1"/>
</dbReference>
<dbReference type="SUPFAM" id="SSF56801">
    <property type="entry name" value="Acetyl-CoA synthetase-like"/>
    <property type="match status" value="1"/>
</dbReference>
<dbReference type="EMBL" id="CP006704">
    <property type="protein sequence ID" value="AIJ45683.1"/>
    <property type="molecule type" value="Genomic_DNA"/>
</dbReference>
<evidence type="ECO:0000313" key="4">
    <source>
        <dbReference type="Proteomes" id="UP000028782"/>
    </source>
</evidence>
<evidence type="ECO:0000259" key="2">
    <source>
        <dbReference type="Pfam" id="PF13193"/>
    </source>
</evidence>
<dbReference type="Proteomes" id="UP000028782">
    <property type="component" value="Chromosome"/>
</dbReference>
<dbReference type="Pfam" id="PF00501">
    <property type="entry name" value="AMP-binding"/>
    <property type="match status" value="1"/>
</dbReference>
<dbReference type="Gene3D" id="3.40.50.12780">
    <property type="entry name" value="N-terminal domain of ligase-like"/>
    <property type="match status" value="1"/>
</dbReference>
<dbReference type="InterPro" id="IPR000873">
    <property type="entry name" value="AMP-dep_synth/lig_dom"/>
</dbReference>
<dbReference type="InterPro" id="IPR042099">
    <property type="entry name" value="ANL_N_sf"/>
</dbReference>
<protein>
    <submittedName>
        <fullName evidence="3">AMP-binding protein</fullName>
    </submittedName>
</protein>
<accession>A0A076PJ83</accession>
<dbReference type="GO" id="GO:0016405">
    <property type="term" value="F:CoA-ligase activity"/>
    <property type="evidence" value="ECO:0007669"/>
    <property type="project" value="TreeGrafter"/>
</dbReference>
<organism evidence="3 4">
    <name type="scientific">Comamonas testosteroni TK102</name>
    <dbReference type="NCBI Taxonomy" id="1392005"/>
    <lineage>
        <taxon>Bacteria</taxon>
        <taxon>Pseudomonadati</taxon>
        <taxon>Pseudomonadota</taxon>
        <taxon>Betaproteobacteria</taxon>
        <taxon>Burkholderiales</taxon>
        <taxon>Comamonadaceae</taxon>
        <taxon>Comamonas</taxon>
    </lineage>
</organism>
<evidence type="ECO:0000259" key="1">
    <source>
        <dbReference type="Pfam" id="PF00501"/>
    </source>
</evidence>
<dbReference type="HOGENOM" id="CLU_000022_59_10_4"/>
<reference evidence="3 4" key="1">
    <citation type="journal article" date="2014" name="Genome Announc.">
        <title>Complete Genome Sequence of Polychlorinated Biphenyl Degrader Comamonas testosteroni TK102 (NBRC 109938).</title>
        <authorList>
            <person name="Fukuda K."/>
            <person name="Hosoyama A."/>
            <person name="Tsuchikane K."/>
            <person name="Ohji S."/>
            <person name="Yamazoe A."/>
            <person name="Fujita N."/>
            <person name="Shintani M."/>
            <person name="Kimbara K."/>
        </authorList>
    </citation>
    <scope>NUCLEOTIDE SEQUENCE [LARGE SCALE GENOMIC DNA]</scope>
    <source>
        <strain evidence="3">TK102</strain>
    </source>
</reference>
<dbReference type="InterPro" id="IPR045851">
    <property type="entry name" value="AMP-bd_C_sf"/>
</dbReference>
<feature type="domain" description="AMP-dependent synthetase/ligase" evidence="1">
    <location>
        <begin position="57"/>
        <end position="426"/>
    </location>
</feature>
<name>A0A076PJ83_COMTE</name>
<dbReference type="PANTHER" id="PTHR24096">
    <property type="entry name" value="LONG-CHAIN-FATTY-ACID--COA LIGASE"/>
    <property type="match status" value="1"/>
</dbReference>
<dbReference type="Pfam" id="PF13193">
    <property type="entry name" value="AMP-binding_C"/>
    <property type="match status" value="1"/>
</dbReference>
<proteinExistence type="predicted"/>
<sequence length="568" mass="60803">MSDALVSIGEKIRSVRAQLTAAGAPFEVQQITLPDGRSVAAYRNAFQNLAQLIDAGRVHGAAEFMVYGDDRWTFDRFFAAADALASRLQKQQGLKAGDRVAIAMRNRPEWAVAFAATALLGAVPVPLNSFGLSSELMANLEDTSPVMLICDADRHARISQAIAQTAIKTVVVDGEAGDISWLALTAGGHDGFVSPQLSADEAALILFTSGATSRAKGVESTHRAVCQGIFNIDFIGAVAAMTSPDAIAAIMARQLQPTTLSAVPLFHVSGLHAQLLVSLRHGRRLIFVHRWEPEKAAELIRNEKVTQFNGAPSMVQQLIGLPGFEQPQSSGNLSGVGFGGAGLHPRLIDEVLTKFKGRMSGIGFGLTESNGVCAGSSGRMFEEHPRSSGVLSPIIEVRIADLDGAALPVGQSGEIWLRGVTLMERYCGDEEATAKAMQGGWFHTGDIGFLNDEGFLTIVDRIKDVINRSGEKIAAAEVEACLLQHESLEEAAVFSMPHEVTGEQVVAVVVGKSWSQVTPELLREFVAQRLASYKVPSRIVVRAEPLPRNPAGKMLKASIRKECAHLLS</sequence>
<dbReference type="InterPro" id="IPR025110">
    <property type="entry name" value="AMP-bd_C"/>
</dbReference>
<dbReference type="GO" id="GO:0019748">
    <property type="term" value="P:secondary metabolic process"/>
    <property type="evidence" value="ECO:0007669"/>
    <property type="project" value="TreeGrafter"/>
</dbReference>
<dbReference type="KEGG" id="ctes:O987_07675"/>
<dbReference type="Gene3D" id="3.30.300.30">
    <property type="match status" value="1"/>
</dbReference>
<dbReference type="RefSeq" id="WP_043371397.1">
    <property type="nucleotide sequence ID" value="NZ_CP006704.1"/>
</dbReference>
<feature type="domain" description="AMP-binding enzyme C-terminal" evidence="2">
    <location>
        <begin position="477"/>
        <end position="553"/>
    </location>
</feature>
<dbReference type="AlphaFoldDB" id="A0A076PJ83"/>